<accession>A0A2A2HUP7</accession>
<dbReference type="EMBL" id="LMVP01000112">
    <property type="protein sequence ID" value="PAV13221.1"/>
    <property type="molecule type" value="Genomic_DNA"/>
</dbReference>
<keyword evidence="2" id="KW-1185">Reference proteome</keyword>
<reference evidence="1 2" key="1">
    <citation type="journal article" date="2017" name="BMC Genomics">
        <title>Genomic analysis of methanogenic archaea reveals a shift towards energy conservation.</title>
        <authorList>
            <person name="Gilmore S.P."/>
            <person name="Henske J.K."/>
            <person name="Sexton J.A."/>
            <person name="Solomon K.V."/>
            <person name="Seppala S."/>
            <person name="Yoo J.I."/>
            <person name="Huyett L.M."/>
            <person name="Pressman A."/>
            <person name="Cogan J.Z."/>
            <person name="Kivenson V."/>
            <person name="Peng X."/>
            <person name="Tan Y."/>
            <person name="Valentine D.L."/>
            <person name="O'Malley M.A."/>
        </authorList>
    </citation>
    <scope>NUCLEOTIDE SEQUENCE [LARGE SCALE GENOMIC DNA]</scope>
    <source>
        <strain evidence="1 2">MC-15</strain>
    </source>
</reference>
<protein>
    <recommendedName>
        <fullName evidence="3">Transposase IS4-like domain-containing protein</fullName>
    </recommendedName>
</protein>
<organism evidence="1 2">
    <name type="scientific">Methanosarcina spelaei</name>
    <dbReference type="NCBI Taxonomy" id="1036679"/>
    <lineage>
        <taxon>Archaea</taxon>
        <taxon>Methanobacteriati</taxon>
        <taxon>Methanobacteriota</taxon>
        <taxon>Stenosarchaea group</taxon>
        <taxon>Methanomicrobia</taxon>
        <taxon>Methanosarcinales</taxon>
        <taxon>Methanosarcinaceae</taxon>
        <taxon>Methanosarcina</taxon>
    </lineage>
</organism>
<evidence type="ECO:0000313" key="2">
    <source>
        <dbReference type="Proteomes" id="UP000218164"/>
    </source>
</evidence>
<gene>
    <name evidence="1" type="ORF">ASJ81_00820</name>
</gene>
<proteinExistence type="predicted"/>
<name>A0A2A2HUP7_9EURY</name>
<evidence type="ECO:0008006" key="3">
    <source>
        <dbReference type="Google" id="ProtNLM"/>
    </source>
</evidence>
<comment type="caution">
    <text evidence="1">The sequence shown here is derived from an EMBL/GenBank/DDBJ whole genome shotgun (WGS) entry which is preliminary data.</text>
</comment>
<evidence type="ECO:0000313" key="1">
    <source>
        <dbReference type="EMBL" id="PAV13221.1"/>
    </source>
</evidence>
<dbReference type="Proteomes" id="UP000218164">
    <property type="component" value="Unassembled WGS sequence"/>
</dbReference>
<sequence>MQRIFRLKNGKISDTTATKIKGIKISVLVDLQGPSLLIIIVPTNKNDSTVYIPTLKNFNIKKPVGRPVNSPSKVTTDTMYDTA</sequence>
<dbReference type="AlphaFoldDB" id="A0A2A2HUP7"/>